<keyword evidence="8" id="KW-1133">Transmembrane helix</keyword>
<keyword evidence="5" id="KW-0418">Kinase</keyword>
<evidence type="ECO:0000256" key="6">
    <source>
        <dbReference type="ARBA" id="ARBA00023012"/>
    </source>
</evidence>
<evidence type="ECO:0000259" key="9">
    <source>
        <dbReference type="PROSITE" id="PS50109"/>
    </source>
</evidence>
<dbReference type="GO" id="GO:0000155">
    <property type="term" value="F:phosphorelay sensor kinase activity"/>
    <property type="evidence" value="ECO:0007669"/>
    <property type="project" value="InterPro"/>
</dbReference>
<evidence type="ECO:0000256" key="4">
    <source>
        <dbReference type="ARBA" id="ARBA00022679"/>
    </source>
</evidence>
<dbReference type="PRINTS" id="PR00344">
    <property type="entry name" value="BCTRLSENSOR"/>
</dbReference>
<dbReference type="Pfam" id="PF02518">
    <property type="entry name" value="HATPase_c"/>
    <property type="match status" value="1"/>
</dbReference>
<dbReference type="InterPro" id="IPR036097">
    <property type="entry name" value="HisK_dim/P_sf"/>
</dbReference>
<dbReference type="InterPro" id="IPR003594">
    <property type="entry name" value="HATPase_dom"/>
</dbReference>
<comment type="caution">
    <text evidence="10">The sequence shown here is derived from an EMBL/GenBank/DDBJ whole genome shotgun (WGS) entry which is preliminary data.</text>
</comment>
<accession>A0A8J3E2Z8</accession>
<dbReference type="Gene3D" id="1.10.287.130">
    <property type="match status" value="1"/>
</dbReference>
<keyword evidence="11" id="KW-1185">Reference proteome</keyword>
<keyword evidence="6" id="KW-0902">Two-component regulatory system</keyword>
<dbReference type="SUPFAM" id="SSF47384">
    <property type="entry name" value="Homodimeric domain of signal transducing histidine kinase"/>
    <property type="match status" value="1"/>
</dbReference>
<reference evidence="10" key="2">
    <citation type="submission" date="2020-09" db="EMBL/GenBank/DDBJ databases">
        <authorList>
            <person name="Sun Q."/>
            <person name="Zhou Y."/>
        </authorList>
    </citation>
    <scope>NUCLEOTIDE SEQUENCE</scope>
    <source>
        <strain evidence="10">CGMCC 1.15725</strain>
    </source>
</reference>
<evidence type="ECO:0000313" key="10">
    <source>
        <dbReference type="EMBL" id="GGF14371.1"/>
    </source>
</evidence>
<keyword evidence="3" id="KW-0597">Phosphoprotein</keyword>
<evidence type="ECO:0000256" key="8">
    <source>
        <dbReference type="SAM" id="Phobius"/>
    </source>
</evidence>
<reference evidence="10" key="1">
    <citation type="journal article" date="2014" name="Int. J. Syst. Evol. Microbiol.">
        <title>Complete genome sequence of Corynebacterium casei LMG S-19264T (=DSM 44701T), isolated from a smear-ripened cheese.</title>
        <authorList>
            <consortium name="US DOE Joint Genome Institute (JGI-PGF)"/>
            <person name="Walter F."/>
            <person name="Albersmeier A."/>
            <person name="Kalinowski J."/>
            <person name="Ruckert C."/>
        </authorList>
    </citation>
    <scope>NUCLEOTIDE SEQUENCE</scope>
    <source>
        <strain evidence="10">CGMCC 1.15725</strain>
    </source>
</reference>
<evidence type="ECO:0000256" key="2">
    <source>
        <dbReference type="ARBA" id="ARBA00012438"/>
    </source>
</evidence>
<protein>
    <recommendedName>
        <fullName evidence="2">histidine kinase</fullName>
        <ecNumber evidence="2">2.7.13.3</ecNumber>
    </recommendedName>
</protein>
<dbReference type="AlphaFoldDB" id="A0A8J3E2Z8"/>
<dbReference type="SMART" id="SM00388">
    <property type="entry name" value="HisKA"/>
    <property type="match status" value="1"/>
</dbReference>
<name>A0A8J3E2Z8_9PROT</name>
<evidence type="ECO:0000256" key="5">
    <source>
        <dbReference type="ARBA" id="ARBA00022777"/>
    </source>
</evidence>
<keyword evidence="8" id="KW-0812">Transmembrane</keyword>
<dbReference type="InterPro" id="IPR003661">
    <property type="entry name" value="HisK_dim/P_dom"/>
</dbReference>
<dbReference type="SMART" id="SM00387">
    <property type="entry name" value="HATPase_c"/>
    <property type="match status" value="1"/>
</dbReference>
<dbReference type="RefSeq" id="WP_189045154.1">
    <property type="nucleotide sequence ID" value="NZ_BMJQ01000004.1"/>
</dbReference>
<dbReference type="InterPro" id="IPR036890">
    <property type="entry name" value="HATPase_C_sf"/>
</dbReference>
<feature type="coiled-coil region" evidence="7">
    <location>
        <begin position="199"/>
        <end position="254"/>
    </location>
</feature>
<dbReference type="EMBL" id="BMJQ01000004">
    <property type="protein sequence ID" value="GGF14371.1"/>
    <property type="molecule type" value="Genomic_DNA"/>
</dbReference>
<organism evidence="10 11">
    <name type="scientific">Aliidongia dinghuensis</name>
    <dbReference type="NCBI Taxonomy" id="1867774"/>
    <lineage>
        <taxon>Bacteria</taxon>
        <taxon>Pseudomonadati</taxon>
        <taxon>Pseudomonadota</taxon>
        <taxon>Alphaproteobacteria</taxon>
        <taxon>Rhodospirillales</taxon>
        <taxon>Dongiaceae</taxon>
        <taxon>Aliidongia</taxon>
    </lineage>
</organism>
<dbReference type="InterPro" id="IPR005467">
    <property type="entry name" value="His_kinase_dom"/>
</dbReference>
<keyword evidence="8" id="KW-0472">Membrane</keyword>
<keyword evidence="4" id="KW-0808">Transferase</keyword>
<dbReference type="PANTHER" id="PTHR43711">
    <property type="entry name" value="TWO-COMPONENT HISTIDINE KINASE"/>
    <property type="match status" value="1"/>
</dbReference>
<keyword evidence="7" id="KW-0175">Coiled coil</keyword>
<dbReference type="InterPro" id="IPR004358">
    <property type="entry name" value="Sig_transdc_His_kin-like_C"/>
</dbReference>
<feature type="domain" description="Histidine kinase" evidence="9">
    <location>
        <begin position="254"/>
        <end position="463"/>
    </location>
</feature>
<feature type="transmembrane region" description="Helical" evidence="8">
    <location>
        <begin position="176"/>
        <end position="199"/>
    </location>
</feature>
<dbReference type="Pfam" id="PF05227">
    <property type="entry name" value="CHASE3"/>
    <property type="match status" value="1"/>
</dbReference>
<dbReference type="PANTHER" id="PTHR43711:SF26">
    <property type="entry name" value="SENSOR HISTIDINE KINASE RCSC"/>
    <property type="match status" value="1"/>
</dbReference>
<evidence type="ECO:0000256" key="7">
    <source>
        <dbReference type="SAM" id="Coils"/>
    </source>
</evidence>
<dbReference type="PROSITE" id="PS50109">
    <property type="entry name" value="HIS_KIN"/>
    <property type="match status" value="1"/>
</dbReference>
<sequence>MPRSFRARDYADGAVLLTLIATCALGARYSHDGLRASQAAGRAEQAIAALHRIQSNTTDLETAEREFLLTGDLQNFRPDVAAQVRDDAGRLDGMVAGDLRGRATLLVQATRGELDALAGATRLARTVDPTAALALLRDSSGHAPIDIVRQQSDELLALENQRLADDQRQAELSESGAIGCALIAVVLGIASAASAFAIIRRELARRRRATAEIQQLREIADLHSTELEEARRAIVEAKEQLDRAEQAKASFLATAGHDLRQPLQVIAMAVEQLERQAGEAGAKNGRRAQAAVTFLDRAFSQFSEAARLTSGTIVPDRQMVALGSLIAEICDQLEPLATGKQLRLRCVASSVFVETDPAMLATILRNLIGNAIKYTNSGGVLVGVRRRHNGADLQVYDTGCGIAACSIPRIFDDYRQLEPGAGGGVGLGLSIVRRTSQILGCTVSVRSELHRGSCFTIRLANGRKNFGAIDASGARPQRLAARENGRSGA</sequence>
<dbReference type="InterPro" id="IPR007891">
    <property type="entry name" value="CHASE3"/>
</dbReference>
<dbReference type="InterPro" id="IPR050736">
    <property type="entry name" value="Sensor_HK_Regulatory"/>
</dbReference>
<dbReference type="EC" id="2.7.13.3" evidence="2"/>
<gene>
    <name evidence="10" type="ORF">GCM10011611_20210</name>
</gene>
<dbReference type="CDD" id="cd00082">
    <property type="entry name" value="HisKA"/>
    <property type="match status" value="1"/>
</dbReference>
<dbReference type="CDD" id="cd00075">
    <property type="entry name" value="HATPase"/>
    <property type="match status" value="1"/>
</dbReference>
<proteinExistence type="predicted"/>
<dbReference type="SUPFAM" id="SSF55874">
    <property type="entry name" value="ATPase domain of HSP90 chaperone/DNA topoisomerase II/histidine kinase"/>
    <property type="match status" value="1"/>
</dbReference>
<comment type="catalytic activity">
    <reaction evidence="1">
        <text>ATP + protein L-histidine = ADP + protein N-phospho-L-histidine.</text>
        <dbReference type="EC" id="2.7.13.3"/>
    </reaction>
</comment>
<dbReference type="Gene3D" id="3.30.565.10">
    <property type="entry name" value="Histidine kinase-like ATPase, C-terminal domain"/>
    <property type="match status" value="1"/>
</dbReference>
<evidence type="ECO:0000256" key="3">
    <source>
        <dbReference type="ARBA" id="ARBA00022553"/>
    </source>
</evidence>
<evidence type="ECO:0000256" key="1">
    <source>
        <dbReference type="ARBA" id="ARBA00000085"/>
    </source>
</evidence>
<evidence type="ECO:0000313" key="11">
    <source>
        <dbReference type="Proteomes" id="UP000646365"/>
    </source>
</evidence>
<dbReference type="Proteomes" id="UP000646365">
    <property type="component" value="Unassembled WGS sequence"/>
</dbReference>